<feature type="domain" description="Macro" evidence="2">
    <location>
        <begin position="11"/>
        <end position="203"/>
    </location>
</feature>
<dbReference type="InterPro" id="IPR043472">
    <property type="entry name" value="Macro_dom-like"/>
</dbReference>
<dbReference type="EMBL" id="KN549497">
    <property type="protein sequence ID" value="KHJ97196.1"/>
    <property type="molecule type" value="Genomic_DNA"/>
</dbReference>
<dbReference type="OrthoDB" id="6077599at2759"/>
<keyword evidence="4" id="KW-1185">Reference proteome</keyword>
<proteinExistence type="predicted"/>
<dbReference type="AlphaFoldDB" id="A0A0B1TM93"/>
<protein>
    <submittedName>
        <fullName evidence="3">Macro domain protein</fullName>
    </submittedName>
</protein>
<accession>A0A0B1TM93</accession>
<dbReference type="GO" id="GO:0140291">
    <property type="term" value="P:peptidyl-glutamate ADP-deribosylation"/>
    <property type="evidence" value="ECO:0007669"/>
    <property type="project" value="TreeGrafter"/>
</dbReference>
<organism evidence="3 4">
    <name type="scientific">Oesophagostomum dentatum</name>
    <name type="common">Nodular worm</name>
    <dbReference type="NCBI Taxonomy" id="61180"/>
    <lineage>
        <taxon>Eukaryota</taxon>
        <taxon>Metazoa</taxon>
        <taxon>Ecdysozoa</taxon>
        <taxon>Nematoda</taxon>
        <taxon>Chromadorea</taxon>
        <taxon>Rhabditida</taxon>
        <taxon>Rhabditina</taxon>
        <taxon>Rhabditomorpha</taxon>
        <taxon>Strongyloidea</taxon>
        <taxon>Strongylidae</taxon>
        <taxon>Oesophagostomum</taxon>
    </lineage>
</organism>
<dbReference type="GO" id="GO:0140293">
    <property type="term" value="F:ADP-ribosylglutamate hydrolase activity"/>
    <property type="evidence" value="ECO:0007669"/>
    <property type="project" value="TreeGrafter"/>
</dbReference>
<dbReference type="PANTHER" id="PTHR11106">
    <property type="entry name" value="GANGLIOSIDE INDUCED DIFFERENTIATION ASSOCIATED PROTEIN 2-RELATED"/>
    <property type="match status" value="1"/>
</dbReference>
<evidence type="ECO:0000259" key="2">
    <source>
        <dbReference type="PROSITE" id="PS51154"/>
    </source>
</evidence>
<evidence type="ECO:0000313" key="4">
    <source>
        <dbReference type="Proteomes" id="UP000053660"/>
    </source>
</evidence>
<evidence type="ECO:0000313" key="3">
    <source>
        <dbReference type="EMBL" id="KHJ97196.1"/>
    </source>
</evidence>
<dbReference type="SUPFAM" id="SSF52949">
    <property type="entry name" value="Macro domain-like"/>
    <property type="match status" value="1"/>
</dbReference>
<dbReference type="GO" id="GO:0006974">
    <property type="term" value="P:DNA damage response"/>
    <property type="evidence" value="ECO:0007669"/>
    <property type="project" value="TreeGrafter"/>
</dbReference>
<dbReference type="Proteomes" id="UP000053660">
    <property type="component" value="Unassembled WGS sequence"/>
</dbReference>
<dbReference type="PROSITE" id="PS51154">
    <property type="entry name" value="MACRO"/>
    <property type="match status" value="1"/>
</dbReference>
<dbReference type="SMART" id="SM00506">
    <property type="entry name" value="A1pp"/>
    <property type="match status" value="1"/>
</dbReference>
<feature type="region of interest" description="Disordered" evidence="1">
    <location>
        <begin position="142"/>
        <end position="203"/>
    </location>
</feature>
<feature type="compositionally biased region" description="Polar residues" evidence="1">
    <location>
        <begin position="163"/>
        <end position="180"/>
    </location>
</feature>
<name>A0A0B1TM93_OESDE</name>
<dbReference type="PANTHER" id="PTHR11106:SF27">
    <property type="entry name" value="MACRO DOMAIN-CONTAINING PROTEIN"/>
    <property type="match status" value="1"/>
</dbReference>
<dbReference type="GO" id="GO:0042278">
    <property type="term" value="P:purine nucleoside metabolic process"/>
    <property type="evidence" value="ECO:0007669"/>
    <property type="project" value="TreeGrafter"/>
</dbReference>
<feature type="compositionally biased region" description="Low complexity" evidence="1">
    <location>
        <begin position="149"/>
        <end position="162"/>
    </location>
</feature>
<evidence type="ECO:0000256" key="1">
    <source>
        <dbReference type="SAM" id="MobiDB-lite"/>
    </source>
</evidence>
<dbReference type="GO" id="GO:0005654">
    <property type="term" value="C:nucleoplasm"/>
    <property type="evidence" value="ECO:0007669"/>
    <property type="project" value="TreeGrafter"/>
</dbReference>
<reference evidence="3 4" key="1">
    <citation type="submission" date="2014-03" db="EMBL/GenBank/DDBJ databases">
        <title>Draft genome of the hookworm Oesophagostomum dentatum.</title>
        <authorList>
            <person name="Mitreva M."/>
        </authorList>
    </citation>
    <scope>NUCLEOTIDE SEQUENCE [LARGE SCALE GENOMIC DNA]</scope>
    <source>
        <strain evidence="3 4">OD-Hann</strain>
    </source>
</reference>
<feature type="compositionally biased region" description="Basic and acidic residues" evidence="1">
    <location>
        <begin position="181"/>
        <end position="191"/>
    </location>
</feature>
<gene>
    <name evidence="3" type="ORF">OESDEN_02829</name>
</gene>
<sequence length="203" mass="21866">MECEDKINLSLNEIGVARNILDKISLWRGDITRLEIDAIVNAANNGLAGGGGVDGAIHRAAGTADLQKECRVIGHCDTGAAVITSACKMKHVKNIIHTVGPICHTKVPSVNDRDMLMSCYNSCLDLAVKHNLKTIDDFRTRERERALTSGSSSSDKVMDGSSTGKASTDLSTKMTQSSENAPKEERPKDEYIPVGTPIETVKL</sequence>
<dbReference type="Gene3D" id="3.40.220.10">
    <property type="entry name" value="Leucine Aminopeptidase, subunit E, domain 1"/>
    <property type="match status" value="1"/>
</dbReference>
<dbReference type="InterPro" id="IPR002589">
    <property type="entry name" value="Macro_dom"/>
</dbReference>
<dbReference type="Pfam" id="PF01661">
    <property type="entry name" value="Macro"/>
    <property type="match status" value="1"/>
</dbReference>